<sequence length="222" mass="25467">MWTTVYTPELVSKLFALGDHALTESFDTHFDVIEPLLNTTWDVVVVDELFSMGAYALSMYHFEQKKTPLIIISTTCVMQPFTWLLSLGRPGFSRPSMWFPYGYNLQYDVTDVWARTQAVLDESIAGLATFHTIENYHTESFKRLGVKDFSFYKAWSRLSFNLHEDTMPMAYPAAQAPDVVNIGFHCGRSKELDEEWLRFVEDPASKGTILIAFGTNVVWEYA</sequence>
<evidence type="ECO:0000313" key="1">
    <source>
        <dbReference type="Proteomes" id="UP000095287"/>
    </source>
</evidence>
<accession>A0A1I8AG41</accession>
<proteinExistence type="predicted"/>
<dbReference type="SUPFAM" id="SSF53756">
    <property type="entry name" value="UDP-Glycosyltransferase/glycogen phosphorylase"/>
    <property type="match status" value="1"/>
</dbReference>
<keyword evidence="1" id="KW-1185">Reference proteome</keyword>
<name>A0A1I8AG41_9BILA</name>
<reference evidence="2" key="1">
    <citation type="submission" date="2016-11" db="UniProtKB">
        <authorList>
            <consortium name="WormBaseParasite"/>
        </authorList>
    </citation>
    <scope>IDENTIFICATION</scope>
</reference>
<dbReference type="AlphaFoldDB" id="A0A1I8AG41"/>
<protein>
    <submittedName>
        <fullName evidence="2">Glucuronosyltransferase</fullName>
    </submittedName>
</protein>
<evidence type="ECO:0000313" key="2">
    <source>
        <dbReference type="WBParaSite" id="L893_g5595.t2"/>
    </source>
</evidence>
<dbReference type="Proteomes" id="UP000095287">
    <property type="component" value="Unplaced"/>
</dbReference>
<organism evidence="1 2">
    <name type="scientific">Steinernema glaseri</name>
    <dbReference type="NCBI Taxonomy" id="37863"/>
    <lineage>
        <taxon>Eukaryota</taxon>
        <taxon>Metazoa</taxon>
        <taxon>Ecdysozoa</taxon>
        <taxon>Nematoda</taxon>
        <taxon>Chromadorea</taxon>
        <taxon>Rhabditida</taxon>
        <taxon>Tylenchina</taxon>
        <taxon>Panagrolaimomorpha</taxon>
        <taxon>Strongyloidoidea</taxon>
        <taxon>Steinernematidae</taxon>
        <taxon>Steinernema</taxon>
    </lineage>
</organism>
<dbReference type="WBParaSite" id="L893_g5595.t2">
    <property type="protein sequence ID" value="L893_g5595.t2"/>
    <property type="gene ID" value="L893_g5595"/>
</dbReference>